<name>A0AAN9XXQ6_9HEMI</name>
<organism evidence="1 2">
    <name type="scientific">Parthenolecanium corni</name>
    <dbReference type="NCBI Taxonomy" id="536013"/>
    <lineage>
        <taxon>Eukaryota</taxon>
        <taxon>Metazoa</taxon>
        <taxon>Ecdysozoa</taxon>
        <taxon>Arthropoda</taxon>
        <taxon>Hexapoda</taxon>
        <taxon>Insecta</taxon>
        <taxon>Pterygota</taxon>
        <taxon>Neoptera</taxon>
        <taxon>Paraneoptera</taxon>
        <taxon>Hemiptera</taxon>
        <taxon>Sternorrhyncha</taxon>
        <taxon>Coccoidea</taxon>
        <taxon>Coccidae</taxon>
        <taxon>Parthenolecanium</taxon>
    </lineage>
</organism>
<dbReference type="EMBL" id="JBBCAQ010000037">
    <property type="protein sequence ID" value="KAK7573492.1"/>
    <property type="molecule type" value="Genomic_DNA"/>
</dbReference>
<sequence length="129" mass="14241">MKMKPIGLKLDSRFSITPAPALYRRNLSLKSEVGVLISESPARPRRDNAAINPNVKLHLNGLRLESSSDSTSTDDDSAEPTLLVNTEAVYRLYGEGWTNDTVFVWTMKASDVGSHCDYIIGAETKLKNT</sequence>
<comment type="caution">
    <text evidence="1">The sequence shown here is derived from an EMBL/GenBank/DDBJ whole genome shotgun (WGS) entry which is preliminary data.</text>
</comment>
<gene>
    <name evidence="1" type="ORF">V9T40_010683</name>
</gene>
<protein>
    <submittedName>
        <fullName evidence="1">Uncharacterized protein</fullName>
    </submittedName>
</protein>
<dbReference type="Proteomes" id="UP001367676">
    <property type="component" value="Unassembled WGS sequence"/>
</dbReference>
<reference evidence="1 2" key="1">
    <citation type="submission" date="2024-03" db="EMBL/GenBank/DDBJ databases">
        <title>Adaptation during the transition from Ophiocordyceps entomopathogen to insect associate is accompanied by gene loss and intensified selection.</title>
        <authorList>
            <person name="Ward C.M."/>
            <person name="Onetto C.A."/>
            <person name="Borneman A.R."/>
        </authorList>
    </citation>
    <scope>NUCLEOTIDE SEQUENCE [LARGE SCALE GENOMIC DNA]</scope>
    <source>
        <strain evidence="1">AWRI1</strain>
        <tissue evidence="1">Single Adult Female</tissue>
    </source>
</reference>
<keyword evidence="2" id="KW-1185">Reference proteome</keyword>
<dbReference type="AlphaFoldDB" id="A0AAN9XXQ6"/>
<proteinExistence type="predicted"/>
<accession>A0AAN9XXQ6</accession>
<evidence type="ECO:0000313" key="1">
    <source>
        <dbReference type="EMBL" id="KAK7573492.1"/>
    </source>
</evidence>
<evidence type="ECO:0000313" key="2">
    <source>
        <dbReference type="Proteomes" id="UP001367676"/>
    </source>
</evidence>